<proteinExistence type="inferred from homology"/>
<dbReference type="InterPro" id="IPR017871">
    <property type="entry name" value="ABC_transporter-like_CS"/>
</dbReference>
<keyword evidence="5" id="KW-0547">Nucleotide-binding</keyword>
<feature type="transmembrane region" description="Helical" evidence="10">
    <location>
        <begin position="28"/>
        <end position="46"/>
    </location>
</feature>
<feature type="transmembrane region" description="Helical" evidence="10">
    <location>
        <begin position="833"/>
        <end position="851"/>
    </location>
</feature>
<feature type="transmembrane region" description="Helical" evidence="10">
    <location>
        <begin position="167"/>
        <end position="185"/>
    </location>
</feature>
<keyword evidence="2" id="KW-0813">Transport</keyword>
<feature type="transmembrane region" description="Helical" evidence="10">
    <location>
        <begin position="288"/>
        <end position="308"/>
    </location>
</feature>
<dbReference type="CDD" id="cd18543">
    <property type="entry name" value="ABC_6TM_Rv0194_D1_like"/>
    <property type="match status" value="1"/>
</dbReference>
<keyword evidence="7 10" id="KW-1133">Transmembrane helix</keyword>
<evidence type="ECO:0000256" key="6">
    <source>
        <dbReference type="ARBA" id="ARBA00022840"/>
    </source>
</evidence>
<feature type="transmembrane region" description="Helical" evidence="10">
    <location>
        <begin position="914"/>
        <end position="934"/>
    </location>
</feature>
<keyword evidence="3" id="KW-1003">Cell membrane</keyword>
<dbReference type="SUPFAM" id="SSF52540">
    <property type="entry name" value="P-loop containing nucleoside triphosphate hydrolases"/>
    <property type="match status" value="2"/>
</dbReference>
<dbReference type="Gene3D" id="3.40.50.300">
    <property type="entry name" value="P-loop containing nucleotide triphosphate hydrolases"/>
    <property type="match status" value="2"/>
</dbReference>
<dbReference type="CDD" id="cd18546">
    <property type="entry name" value="ABC_6TM_Rv0194_D2_like"/>
    <property type="match status" value="1"/>
</dbReference>
<evidence type="ECO:0000259" key="12">
    <source>
        <dbReference type="PROSITE" id="PS50929"/>
    </source>
</evidence>
<dbReference type="Gene3D" id="1.20.1560.10">
    <property type="entry name" value="ABC transporter type 1, transmembrane domain"/>
    <property type="match status" value="2"/>
</dbReference>
<accession>A0A3G8ZQ77</accession>
<organism evidence="13 14">
    <name type="scientific">Nakamurella antarctica</name>
    <dbReference type="NCBI Taxonomy" id="1902245"/>
    <lineage>
        <taxon>Bacteria</taxon>
        <taxon>Bacillati</taxon>
        <taxon>Actinomycetota</taxon>
        <taxon>Actinomycetes</taxon>
        <taxon>Nakamurellales</taxon>
        <taxon>Nakamurellaceae</taxon>
        <taxon>Nakamurella</taxon>
    </lineage>
</organism>
<dbReference type="Pfam" id="PF00664">
    <property type="entry name" value="ABC_membrane"/>
    <property type="match status" value="2"/>
</dbReference>
<dbReference type="SUPFAM" id="SSF90123">
    <property type="entry name" value="ABC transporter transmembrane region"/>
    <property type="match status" value="2"/>
</dbReference>
<dbReference type="InterPro" id="IPR027417">
    <property type="entry name" value="P-loop_NTPase"/>
</dbReference>
<evidence type="ECO:0000256" key="7">
    <source>
        <dbReference type="ARBA" id="ARBA00022989"/>
    </source>
</evidence>
<keyword evidence="14" id="KW-1185">Reference proteome</keyword>
<dbReference type="GO" id="GO:0016887">
    <property type="term" value="F:ATP hydrolysis activity"/>
    <property type="evidence" value="ECO:0007669"/>
    <property type="project" value="InterPro"/>
</dbReference>
<dbReference type="PROSITE" id="PS00211">
    <property type="entry name" value="ABC_TRANSPORTER_1"/>
    <property type="match status" value="1"/>
</dbReference>
<name>A0A3G8ZQ77_9ACTN</name>
<keyword evidence="6 13" id="KW-0067">ATP-binding</keyword>
<evidence type="ECO:0000313" key="13">
    <source>
        <dbReference type="EMBL" id="AZI59389.1"/>
    </source>
</evidence>
<dbReference type="KEGG" id="nak:EH165_04495"/>
<feature type="transmembrane region" description="Helical" evidence="10">
    <location>
        <begin position="803"/>
        <end position="827"/>
    </location>
</feature>
<dbReference type="SMART" id="SM00382">
    <property type="entry name" value="AAA"/>
    <property type="match status" value="2"/>
</dbReference>
<evidence type="ECO:0000256" key="2">
    <source>
        <dbReference type="ARBA" id="ARBA00022448"/>
    </source>
</evidence>
<dbReference type="InterPro" id="IPR003593">
    <property type="entry name" value="AAA+_ATPase"/>
</dbReference>
<evidence type="ECO:0000313" key="14">
    <source>
        <dbReference type="Proteomes" id="UP000268084"/>
    </source>
</evidence>
<reference evidence="13 14" key="1">
    <citation type="submission" date="2018-11" db="EMBL/GenBank/DDBJ databases">
        <authorList>
            <person name="Da X."/>
        </authorList>
    </citation>
    <scope>NUCLEOTIDE SEQUENCE [LARGE SCALE GENOMIC DNA]</scope>
    <source>
        <strain evidence="13 14">S14-144</strain>
    </source>
</reference>
<comment type="subcellular location">
    <subcellularLocation>
        <location evidence="1">Cell membrane</location>
        <topology evidence="1">Multi-pass membrane protein</topology>
    </subcellularLocation>
</comment>
<keyword evidence="4 10" id="KW-0812">Transmembrane</keyword>
<evidence type="ECO:0000256" key="8">
    <source>
        <dbReference type="ARBA" id="ARBA00023136"/>
    </source>
</evidence>
<protein>
    <submittedName>
        <fullName evidence="13">ABC transporter ATP-binding protein</fullName>
    </submittedName>
</protein>
<comment type="similarity">
    <text evidence="9">Belongs to the ABC transporter superfamily. Lipid exporter (TC 3.A.1.106) family.</text>
</comment>
<gene>
    <name evidence="13" type="ORF">EH165_04495</name>
</gene>
<keyword evidence="8 10" id="KW-0472">Membrane</keyword>
<dbReference type="OrthoDB" id="9806127at2"/>
<evidence type="ECO:0000256" key="4">
    <source>
        <dbReference type="ARBA" id="ARBA00022692"/>
    </source>
</evidence>
<dbReference type="Proteomes" id="UP000268084">
    <property type="component" value="Chromosome"/>
</dbReference>
<evidence type="ECO:0000256" key="3">
    <source>
        <dbReference type="ARBA" id="ARBA00022475"/>
    </source>
</evidence>
<evidence type="ECO:0000256" key="5">
    <source>
        <dbReference type="ARBA" id="ARBA00022741"/>
    </source>
</evidence>
<dbReference type="PANTHER" id="PTHR43394">
    <property type="entry name" value="ATP-DEPENDENT PERMEASE MDL1, MITOCHONDRIAL"/>
    <property type="match status" value="1"/>
</dbReference>
<dbReference type="InterPro" id="IPR036640">
    <property type="entry name" value="ABC1_TM_sf"/>
</dbReference>
<evidence type="ECO:0000256" key="10">
    <source>
        <dbReference type="SAM" id="Phobius"/>
    </source>
</evidence>
<evidence type="ECO:0000256" key="1">
    <source>
        <dbReference type="ARBA" id="ARBA00004651"/>
    </source>
</evidence>
<dbReference type="EMBL" id="CP034170">
    <property type="protein sequence ID" value="AZI59389.1"/>
    <property type="molecule type" value="Genomic_DNA"/>
</dbReference>
<dbReference type="AlphaFoldDB" id="A0A3G8ZQ77"/>
<evidence type="ECO:0000259" key="11">
    <source>
        <dbReference type="PROSITE" id="PS50893"/>
    </source>
</evidence>
<feature type="domain" description="ABC transporter" evidence="11">
    <location>
        <begin position="1010"/>
        <end position="1245"/>
    </location>
</feature>
<dbReference type="InterPro" id="IPR003439">
    <property type="entry name" value="ABC_transporter-like_ATP-bd"/>
</dbReference>
<feature type="domain" description="ABC transmembrane type-1" evidence="12">
    <location>
        <begin position="694"/>
        <end position="976"/>
    </location>
</feature>
<reference evidence="13 14" key="2">
    <citation type="submission" date="2018-12" db="EMBL/GenBank/DDBJ databases">
        <title>Nakamurella antarcticus sp. nov., isolated from Antarctica South Shetland Islands soil.</title>
        <authorList>
            <person name="Peng F."/>
        </authorList>
    </citation>
    <scope>NUCLEOTIDE SEQUENCE [LARGE SCALE GENOMIC DNA]</scope>
    <source>
        <strain evidence="13 14">S14-144</strain>
    </source>
</reference>
<feature type="transmembrane region" description="Helical" evidence="10">
    <location>
        <begin position="691"/>
        <end position="714"/>
    </location>
</feature>
<dbReference type="Pfam" id="PF00005">
    <property type="entry name" value="ABC_tran"/>
    <property type="match status" value="2"/>
</dbReference>
<feature type="transmembrane region" description="Helical" evidence="10">
    <location>
        <begin position="252"/>
        <end position="276"/>
    </location>
</feature>
<dbReference type="PROSITE" id="PS50893">
    <property type="entry name" value="ABC_TRANSPORTER_2"/>
    <property type="match status" value="2"/>
</dbReference>
<dbReference type="GO" id="GO:0005886">
    <property type="term" value="C:plasma membrane"/>
    <property type="evidence" value="ECO:0007669"/>
    <property type="project" value="UniProtKB-SubCell"/>
</dbReference>
<feature type="domain" description="ABC transporter" evidence="11">
    <location>
        <begin position="345"/>
        <end position="579"/>
    </location>
</feature>
<dbReference type="GO" id="GO:0005524">
    <property type="term" value="F:ATP binding"/>
    <property type="evidence" value="ECO:0007669"/>
    <property type="project" value="UniProtKB-KW"/>
</dbReference>
<feature type="domain" description="ABC transmembrane type-1" evidence="12">
    <location>
        <begin position="31"/>
        <end position="311"/>
    </location>
</feature>
<feature type="transmembrane region" description="Helical" evidence="10">
    <location>
        <begin position="66"/>
        <end position="86"/>
    </location>
</feature>
<dbReference type="GO" id="GO:0015421">
    <property type="term" value="F:ABC-type oligopeptide transporter activity"/>
    <property type="evidence" value="ECO:0007669"/>
    <property type="project" value="TreeGrafter"/>
</dbReference>
<dbReference type="PROSITE" id="PS50929">
    <property type="entry name" value="ABC_TM1F"/>
    <property type="match status" value="2"/>
</dbReference>
<dbReference type="PANTHER" id="PTHR43394:SF1">
    <property type="entry name" value="ATP-BINDING CASSETTE SUB-FAMILY B MEMBER 10, MITOCHONDRIAL"/>
    <property type="match status" value="1"/>
</dbReference>
<dbReference type="InterPro" id="IPR011527">
    <property type="entry name" value="ABC1_TM_dom"/>
</dbReference>
<evidence type="ECO:0000256" key="9">
    <source>
        <dbReference type="ARBA" id="ARBA00061644"/>
    </source>
</evidence>
<dbReference type="FunFam" id="3.40.50.300:FF:000299">
    <property type="entry name" value="ABC transporter ATP-binding protein/permease"/>
    <property type="match status" value="2"/>
</dbReference>
<feature type="transmembrane region" description="Helical" evidence="10">
    <location>
        <begin position="940"/>
        <end position="957"/>
    </location>
</feature>
<feature type="transmembrane region" description="Helical" evidence="10">
    <location>
        <begin position="726"/>
        <end position="747"/>
    </location>
</feature>
<dbReference type="InterPro" id="IPR039421">
    <property type="entry name" value="Type_1_exporter"/>
</dbReference>
<sequence length="1255" mass="131961">MQKSDPSTPATHHGWIRRLWRACWQHRAITVLAGSAALGGIGIGALGPLLTKFVIDDARAGSTASLGWVIAALVALACVQFGAAFLRRWSGGKLSLNVQHDLRTAVFAALQRLDGAMQDRLRTGQVVSRANSDLQLVQGLLSMVPLTAGQVVLFVFSLIIMVFLSPLLTLVALAVVPLVVVLTRATRLTVFPATWAAQQRAAEVAEIVEEDITGVRVVKGFGQEDREIGRLRAAASELYRQRLRSIRLAAKFSPALQAVTGVGQVGVLALGGFLAYQGSISLGTFTAFSAYLAQIVGPTRSFASLLIIAQQARAGVERVFEVIDSKAGIVDPAHPATLPDGPLGVRLNDAVFGYLADEKVLNGFSLELAPGETVALVGPSGSGKSTISLLLPRFYDVQSGAVEVGGHPVASLLLGDLRAAVGVVFEEAFLFSDTVAANIAYGRPDATAAEIEAAARGAEADEFIQALPHGYQSVIGERGLTLSGGQRQRLALARALLTDPRVLLLDDATSAVDPATEAAIHATLRAVTATRTTLLIAHRLSTLSLANRIAVVDRGRVVDSGTHHELLHRSALYRSLVGAMSTTSTTDNTDLATPVDDAVLWPAAITSNPVPTGSVSRTSAANQIAVGRGGGGRGGPGGFAGGFLGGLPATPELLAQVDALPPALDSPPPVDVVDESAARFRLGSALRGVRPLLLVAIALVVLDALAGLALPILIRTGVDNGVAGGVLSVIWWASLAALAVTVADLFIQRLQAIAAGRAGESVLYQLRMRSFTHLQRLGLDYYERQMTGRIMTRMTTDIDALSTFLQTGLTTSVVSLVTFGGIIVVLLVLDIELALVAFAAIPVIILATFVFRRISSRAYNDAREKVSIVNADLAENVAGLRVAQSLGRSQSNAAAFSARSDDYRRSRMRAQTAISVYFPFIAFLAEGSTALVLWVGAERVVGGALTIGTLVAFVLYLDSFFSPIQQLSQVFDGYQQASVGLARIGDLLATPISTPSGTQPVSASGLRGEIDLTKVSFQYGAAASPALIDVDLRIAPGESVAVVGTTGAGKSTLVKLIARFYDASSGTIEVDGIDIKDFELSGYRRRLGLVPQETYLFAGTVRDNIAYGRPDAPDAEVEAAARAVGAISVIARLSDGFLHQVEEGGRNLAAGARQLIALARAELVDPDVLLLDEATASLDPAAEAAVLDATSRLSRGRTTIVVAHRMTTAAAAQRIIVMEHGRIVEMGRHQDLLTAGGPYSKLYASNTDRGNTFGH</sequence>